<dbReference type="STRING" id="743788.S8DXM7"/>
<organism evidence="2 3">
    <name type="scientific">Fomitopsis schrenkii</name>
    <name type="common">Brown rot fungus</name>
    <dbReference type="NCBI Taxonomy" id="2126942"/>
    <lineage>
        <taxon>Eukaryota</taxon>
        <taxon>Fungi</taxon>
        <taxon>Dikarya</taxon>
        <taxon>Basidiomycota</taxon>
        <taxon>Agaricomycotina</taxon>
        <taxon>Agaricomycetes</taxon>
        <taxon>Polyporales</taxon>
        <taxon>Fomitopsis</taxon>
    </lineage>
</organism>
<dbReference type="PANTHER" id="PTHR21310">
    <property type="entry name" value="AMINOGLYCOSIDE PHOSPHOTRANSFERASE-RELATED-RELATED"/>
    <property type="match status" value="1"/>
</dbReference>
<sequence length="465" mass="53248">MHLTNCDIVNCRRAAVRERACELCNRHMCATHLQDIYHNCASPSREPDRYDHELEQAAQHERTFMPARVNMTSLRDRASILRAGIACTITSDACSESVLKRRMGGQNYHLELSFADGASWICRVQRHNASTPPIDVQNRVLLSEAATLRFLTTTTRVPVPRVFDVAAQGSDNDVGVGYILMEKIEGHPLCWNDLDSGGKQKVLERFAIIFAEISRHTFPAIGCIEHPDSLQVGPLVHARTATRDESGGIHQQGPFNSALDMYLSFAKHQLESILNEEIYVDEPVIPFLVYRYLIDILPTILLEDTESETQFFVKHVDDKGDHILVDDELNITGIIDWEWAQTLPKQFAFCAPAFMLSVVDFYEGKNNLSEDESMFASILERNGRDDLAHCIRNGRKYQRVLYCLEEDVGYTEAYMYLLWGLRQLMGLAEHGEASRDWEAWKMWAEREYAQDRDFGELQRRIAERK</sequence>
<dbReference type="InterPro" id="IPR035896">
    <property type="entry name" value="AN1-like_Znf"/>
</dbReference>
<reference evidence="2 3" key="1">
    <citation type="journal article" date="2012" name="Science">
        <title>The Paleozoic origin of enzymatic lignin decomposition reconstructed from 31 fungal genomes.</title>
        <authorList>
            <person name="Floudas D."/>
            <person name="Binder M."/>
            <person name="Riley R."/>
            <person name="Barry K."/>
            <person name="Blanchette R.A."/>
            <person name="Henrissat B."/>
            <person name="Martinez A.T."/>
            <person name="Otillar R."/>
            <person name="Spatafora J.W."/>
            <person name="Yadav J.S."/>
            <person name="Aerts A."/>
            <person name="Benoit I."/>
            <person name="Boyd A."/>
            <person name="Carlson A."/>
            <person name="Copeland A."/>
            <person name="Coutinho P.M."/>
            <person name="de Vries R.P."/>
            <person name="Ferreira P."/>
            <person name="Findley K."/>
            <person name="Foster B."/>
            <person name="Gaskell J."/>
            <person name="Glotzer D."/>
            <person name="Gorecki P."/>
            <person name="Heitman J."/>
            <person name="Hesse C."/>
            <person name="Hori C."/>
            <person name="Igarashi K."/>
            <person name="Jurgens J.A."/>
            <person name="Kallen N."/>
            <person name="Kersten P."/>
            <person name="Kohler A."/>
            <person name="Kuees U."/>
            <person name="Kumar T.K.A."/>
            <person name="Kuo A."/>
            <person name="LaButti K."/>
            <person name="Larrondo L.F."/>
            <person name="Lindquist E."/>
            <person name="Ling A."/>
            <person name="Lombard V."/>
            <person name="Lucas S."/>
            <person name="Lundell T."/>
            <person name="Martin R."/>
            <person name="McLaughlin D.J."/>
            <person name="Morgenstern I."/>
            <person name="Morin E."/>
            <person name="Murat C."/>
            <person name="Nagy L.G."/>
            <person name="Nolan M."/>
            <person name="Ohm R.A."/>
            <person name="Patyshakuliyeva A."/>
            <person name="Rokas A."/>
            <person name="Ruiz-Duenas F.J."/>
            <person name="Sabat G."/>
            <person name="Salamov A."/>
            <person name="Samejima M."/>
            <person name="Schmutz J."/>
            <person name="Slot J.C."/>
            <person name="St John F."/>
            <person name="Stenlid J."/>
            <person name="Sun H."/>
            <person name="Sun S."/>
            <person name="Syed K."/>
            <person name="Tsang A."/>
            <person name="Wiebenga A."/>
            <person name="Young D."/>
            <person name="Pisabarro A."/>
            <person name="Eastwood D.C."/>
            <person name="Martin F."/>
            <person name="Cullen D."/>
            <person name="Grigoriev I.V."/>
            <person name="Hibbett D.S."/>
        </authorList>
    </citation>
    <scope>NUCLEOTIDE SEQUENCE</scope>
    <source>
        <strain evidence="3">FP-58527</strain>
    </source>
</reference>
<dbReference type="SUPFAM" id="SSF118310">
    <property type="entry name" value="AN1-like Zinc finger"/>
    <property type="match status" value="1"/>
</dbReference>
<dbReference type="PANTHER" id="PTHR21310:SF15">
    <property type="entry name" value="AMINOGLYCOSIDE PHOSPHOTRANSFERASE DOMAIN-CONTAINING PROTEIN"/>
    <property type="match status" value="1"/>
</dbReference>
<feature type="domain" description="Aminoglycoside phosphotransferase" evidence="1">
    <location>
        <begin position="119"/>
        <end position="339"/>
    </location>
</feature>
<accession>S8DXM7</accession>
<keyword evidence="3" id="KW-1185">Reference proteome</keyword>
<name>S8DXM7_FOMSC</name>
<evidence type="ECO:0000259" key="1">
    <source>
        <dbReference type="Pfam" id="PF01636"/>
    </source>
</evidence>
<dbReference type="InterPro" id="IPR011009">
    <property type="entry name" value="Kinase-like_dom_sf"/>
</dbReference>
<proteinExistence type="predicted"/>
<dbReference type="SUPFAM" id="SSF56112">
    <property type="entry name" value="Protein kinase-like (PK-like)"/>
    <property type="match status" value="1"/>
</dbReference>
<dbReference type="Pfam" id="PF01636">
    <property type="entry name" value="APH"/>
    <property type="match status" value="1"/>
</dbReference>
<evidence type="ECO:0000313" key="2">
    <source>
        <dbReference type="EMBL" id="EPS97372.1"/>
    </source>
</evidence>
<gene>
    <name evidence="2" type="ORF">FOMPIDRAFT_1128725</name>
</gene>
<dbReference type="EMBL" id="KE504177">
    <property type="protein sequence ID" value="EPS97372.1"/>
    <property type="molecule type" value="Genomic_DNA"/>
</dbReference>
<dbReference type="InterPro" id="IPR002575">
    <property type="entry name" value="Aminoglycoside_PTrfase"/>
</dbReference>
<evidence type="ECO:0000313" key="3">
    <source>
        <dbReference type="Proteomes" id="UP000015241"/>
    </source>
</evidence>
<dbReference type="InterPro" id="IPR051678">
    <property type="entry name" value="AGP_Transferase"/>
</dbReference>
<dbReference type="HOGENOM" id="CLU_043196_0_0_1"/>
<dbReference type="Proteomes" id="UP000015241">
    <property type="component" value="Unassembled WGS sequence"/>
</dbReference>
<dbReference type="InParanoid" id="S8DXM7"/>
<dbReference type="eggNOG" id="ENOG502S1E7">
    <property type="taxonomic scope" value="Eukaryota"/>
</dbReference>
<dbReference type="OrthoDB" id="5404599at2759"/>
<protein>
    <recommendedName>
        <fullName evidence="1">Aminoglycoside phosphotransferase domain-containing protein</fullName>
    </recommendedName>
</protein>
<dbReference type="AlphaFoldDB" id="S8DXM7"/>